<dbReference type="AlphaFoldDB" id="A0A9X2XUG9"/>
<dbReference type="RefSeq" id="WP_279296043.1">
    <property type="nucleotide sequence ID" value="NZ_JAOTIF010000002.1"/>
</dbReference>
<feature type="transmembrane region" description="Helical" evidence="1">
    <location>
        <begin position="49"/>
        <end position="70"/>
    </location>
</feature>
<feature type="transmembrane region" description="Helical" evidence="1">
    <location>
        <begin position="241"/>
        <end position="262"/>
    </location>
</feature>
<evidence type="ECO:0000256" key="1">
    <source>
        <dbReference type="SAM" id="Phobius"/>
    </source>
</evidence>
<dbReference type="PANTHER" id="PTHR18640">
    <property type="entry name" value="SOLUTE CARRIER FAMILY 10 MEMBER 7"/>
    <property type="match status" value="1"/>
</dbReference>
<dbReference type="PANTHER" id="PTHR18640:SF5">
    <property type="entry name" value="SODIUM_BILE ACID COTRANSPORTER 7"/>
    <property type="match status" value="1"/>
</dbReference>
<feature type="transmembrane region" description="Helical" evidence="1">
    <location>
        <begin position="304"/>
        <end position="327"/>
    </location>
</feature>
<proteinExistence type="predicted"/>
<keyword evidence="3" id="KW-1185">Reference proteome</keyword>
<feature type="transmembrane region" description="Helical" evidence="1">
    <location>
        <begin position="143"/>
        <end position="166"/>
    </location>
</feature>
<reference evidence="2" key="1">
    <citation type="submission" date="2022-09" db="EMBL/GenBank/DDBJ databases">
        <authorList>
            <person name="Yuan C."/>
            <person name="Ke Z."/>
        </authorList>
    </citation>
    <scope>NUCLEOTIDE SEQUENCE</scope>
    <source>
        <strain evidence="2">LB-8</strain>
    </source>
</reference>
<name>A0A9X2XUG9_9BACT</name>
<keyword evidence="1" id="KW-0472">Membrane</keyword>
<comment type="caution">
    <text evidence="2">The sequence shown here is derived from an EMBL/GenBank/DDBJ whole genome shotgun (WGS) entry which is preliminary data.</text>
</comment>
<keyword evidence="1" id="KW-0812">Transmembrane</keyword>
<sequence>MSEKVTLGKRVLQMLARFGLDPFVLLLVGMIVLAYLFPQGGTGEGPWSLSSLSGYGVSLIFFFYGLKLNFAELKAGLRNWKLHAVVQISTFILFPLLVLSCKGLFHTDAYPLWLGAFFLASLPSTVSSSVVMVSIAEGNIPAAIFNASISSIIGVFITPVWMSLVIMGGAGSTDMSDVILKLTLQVLVPVILGLLLNNKWGHWAKRYKKQLKYFDQTIILSIVYTSFCESFAQHMFSNIGVVELIVLGVCMLGLFFLAYFIITLVCKAFSFNREDTITTSFCGSKKSLVHGTVMSKVLFPNSTITGILLLPLMLYHALQLIVVSMIAQRLAKERSRPPRITVQG</sequence>
<dbReference type="Proteomes" id="UP001155483">
    <property type="component" value="Unassembled WGS sequence"/>
</dbReference>
<dbReference type="InterPro" id="IPR016833">
    <property type="entry name" value="Put_Na-Bile_cotransptr"/>
</dbReference>
<feature type="transmembrane region" description="Helical" evidence="1">
    <location>
        <begin position="178"/>
        <end position="196"/>
    </location>
</feature>
<accession>A0A9X2XUG9</accession>
<gene>
    <name evidence="2" type="ORF">OCK74_05685</name>
</gene>
<reference evidence="2" key="2">
    <citation type="submission" date="2023-04" db="EMBL/GenBank/DDBJ databases">
        <title>Paracnuella aquatica gen. nov., sp. nov., a member of the family Chitinophagaceae isolated from a hot spring.</title>
        <authorList>
            <person name="Wang C."/>
        </authorList>
    </citation>
    <scope>NUCLEOTIDE SEQUENCE</scope>
    <source>
        <strain evidence="2">LB-8</strain>
    </source>
</reference>
<evidence type="ECO:0000313" key="3">
    <source>
        <dbReference type="Proteomes" id="UP001155483"/>
    </source>
</evidence>
<dbReference type="InterPro" id="IPR038770">
    <property type="entry name" value="Na+/solute_symporter_sf"/>
</dbReference>
<keyword evidence="1" id="KW-1133">Transmembrane helix</keyword>
<evidence type="ECO:0000313" key="2">
    <source>
        <dbReference type="EMBL" id="MCU7548597.1"/>
    </source>
</evidence>
<feature type="transmembrane region" description="Helical" evidence="1">
    <location>
        <begin position="82"/>
        <end position="100"/>
    </location>
</feature>
<dbReference type="PIRSF" id="PIRSF026166">
    <property type="entry name" value="UCP026166"/>
    <property type="match status" value="1"/>
</dbReference>
<protein>
    <submittedName>
        <fullName evidence="2">Bile acid:sodium symporter</fullName>
    </submittedName>
</protein>
<organism evidence="2 3">
    <name type="scientific">Paraflavisolibacter caeni</name>
    <dbReference type="NCBI Taxonomy" id="2982496"/>
    <lineage>
        <taxon>Bacteria</taxon>
        <taxon>Pseudomonadati</taxon>
        <taxon>Bacteroidota</taxon>
        <taxon>Chitinophagia</taxon>
        <taxon>Chitinophagales</taxon>
        <taxon>Chitinophagaceae</taxon>
        <taxon>Paraflavisolibacter</taxon>
    </lineage>
</organism>
<dbReference type="Pfam" id="PF13593">
    <property type="entry name" value="SBF_like"/>
    <property type="match status" value="1"/>
</dbReference>
<feature type="transmembrane region" description="Helical" evidence="1">
    <location>
        <begin position="112"/>
        <end position="136"/>
    </location>
</feature>
<dbReference type="Gene3D" id="1.20.1530.20">
    <property type="match status" value="1"/>
</dbReference>
<dbReference type="EMBL" id="JAOTIF010000002">
    <property type="protein sequence ID" value="MCU7548597.1"/>
    <property type="molecule type" value="Genomic_DNA"/>
</dbReference>
<feature type="transmembrane region" description="Helical" evidence="1">
    <location>
        <begin position="20"/>
        <end position="37"/>
    </location>
</feature>
<dbReference type="GO" id="GO:0005886">
    <property type="term" value="C:plasma membrane"/>
    <property type="evidence" value="ECO:0007669"/>
    <property type="project" value="TreeGrafter"/>
</dbReference>